<organism evidence="1 2">
    <name type="scientific">Centipeda periodontii DSM 2778</name>
    <dbReference type="NCBI Taxonomy" id="888060"/>
    <lineage>
        <taxon>Bacteria</taxon>
        <taxon>Bacillati</taxon>
        <taxon>Bacillota</taxon>
        <taxon>Negativicutes</taxon>
        <taxon>Selenomonadales</taxon>
        <taxon>Selenomonadaceae</taxon>
        <taxon>Centipeda</taxon>
    </lineage>
</organism>
<sequence length="43" mass="4995">MVDDLHLNVDARAIAQNAEYVESPQFVKELIGREFCIPKLRKH</sequence>
<evidence type="ECO:0000313" key="2">
    <source>
        <dbReference type="Proteomes" id="UP000004067"/>
    </source>
</evidence>
<dbReference type="STRING" id="888060.HMPREF9081_2607"/>
<dbReference type="AlphaFoldDB" id="F5RQT5"/>
<dbReference type="Proteomes" id="UP000004067">
    <property type="component" value="Unassembled WGS sequence"/>
</dbReference>
<evidence type="ECO:0000313" key="1">
    <source>
        <dbReference type="EMBL" id="EGK56706.1"/>
    </source>
</evidence>
<comment type="caution">
    <text evidence="1">The sequence shown here is derived from an EMBL/GenBank/DDBJ whole genome shotgun (WGS) entry which is preliminary data.</text>
</comment>
<proteinExistence type="predicted"/>
<keyword evidence="2" id="KW-1185">Reference proteome</keyword>
<name>F5RQT5_9FIRM</name>
<gene>
    <name evidence="1" type="ORF">HMPREF9081_2607</name>
</gene>
<protein>
    <submittedName>
        <fullName evidence="1">Uncharacterized protein</fullName>
    </submittedName>
</protein>
<dbReference type="EMBL" id="AFHQ01000063">
    <property type="protein sequence ID" value="EGK56706.1"/>
    <property type="molecule type" value="Genomic_DNA"/>
</dbReference>
<dbReference type="HOGENOM" id="CLU_3231359_0_0_9"/>
<accession>F5RQT5</accession>
<reference evidence="1 2" key="1">
    <citation type="submission" date="2011-04" db="EMBL/GenBank/DDBJ databases">
        <authorList>
            <person name="Muzny D."/>
            <person name="Qin X."/>
            <person name="Deng J."/>
            <person name="Jiang H."/>
            <person name="Liu Y."/>
            <person name="Qu J."/>
            <person name="Song X.-Z."/>
            <person name="Zhang L."/>
            <person name="Thornton R."/>
            <person name="Coyle M."/>
            <person name="Francisco L."/>
            <person name="Jackson L."/>
            <person name="Javaid M."/>
            <person name="Korchina V."/>
            <person name="Kovar C."/>
            <person name="Mata R."/>
            <person name="Mathew T."/>
            <person name="Ngo R."/>
            <person name="Nguyen L."/>
            <person name="Nguyen N."/>
            <person name="Okwuonu G."/>
            <person name="Ongeri F."/>
            <person name="Pham C."/>
            <person name="Simmons D."/>
            <person name="Wilczek-Boney K."/>
            <person name="Hale W."/>
            <person name="Jakkamsetti A."/>
            <person name="Pham P."/>
            <person name="Ruth R."/>
            <person name="San Lucas F."/>
            <person name="Warren J."/>
            <person name="Zhang J."/>
            <person name="Zhao Z."/>
            <person name="Zhou C."/>
            <person name="Zhu D."/>
            <person name="Lee S."/>
            <person name="Bess C."/>
            <person name="Blankenburg K."/>
            <person name="Forbes L."/>
            <person name="Fu Q."/>
            <person name="Gubbala S."/>
            <person name="Hirani K."/>
            <person name="Jayaseelan J.C."/>
            <person name="Lara F."/>
            <person name="Munidasa M."/>
            <person name="Palculict T."/>
            <person name="Patil S."/>
            <person name="Pu L.-L."/>
            <person name="Saada N."/>
            <person name="Tang L."/>
            <person name="Weissenberger G."/>
            <person name="Zhu Y."/>
            <person name="Hemphill L."/>
            <person name="Shang Y."/>
            <person name="Youmans B."/>
            <person name="Ayvaz T."/>
            <person name="Ross M."/>
            <person name="Santibanez J."/>
            <person name="Aqrawi P."/>
            <person name="Gross S."/>
            <person name="Joshi V."/>
            <person name="Fowler G."/>
            <person name="Nazareth L."/>
            <person name="Reid J."/>
            <person name="Worley K."/>
            <person name="Petrosino J."/>
            <person name="Highlander S."/>
            <person name="Gibbs R."/>
        </authorList>
    </citation>
    <scope>NUCLEOTIDE SEQUENCE [LARGE SCALE GENOMIC DNA]</scope>
    <source>
        <strain evidence="1 2">DSM 2778</strain>
    </source>
</reference>